<feature type="domain" description="TM2" evidence="5">
    <location>
        <begin position="53"/>
        <end position="93"/>
    </location>
</feature>
<reference evidence="7" key="1">
    <citation type="journal article" date="2019" name="Int. J. Syst. Evol. Microbiol.">
        <title>The Global Catalogue of Microorganisms (GCM) 10K type strain sequencing project: providing services to taxonomists for standard genome sequencing and annotation.</title>
        <authorList>
            <consortium name="The Broad Institute Genomics Platform"/>
            <consortium name="The Broad Institute Genome Sequencing Center for Infectious Disease"/>
            <person name="Wu L."/>
            <person name="Ma J."/>
        </authorList>
    </citation>
    <scope>NUCLEOTIDE SEQUENCE [LARGE SCALE GENOMIC DNA]</scope>
    <source>
        <strain evidence="7">JCM 31920</strain>
    </source>
</reference>
<dbReference type="PANTHER" id="PTHR21016:SF25">
    <property type="entry name" value="TM2 DOMAIN-CONTAINING PROTEIN DDB_G0277895-RELATED"/>
    <property type="match status" value="1"/>
</dbReference>
<dbReference type="RefSeq" id="WP_345030143.1">
    <property type="nucleotide sequence ID" value="NZ_BAABEY010000025.1"/>
</dbReference>
<keyword evidence="4" id="KW-0472">Membrane</keyword>
<evidence type="ECO:0000256" key="2">
    <source>
        <dbReference type="ARBA" id="ARBA00022692"/>
    </source>
</evidence>
<organism evidence="6 7">
    <name type="scientific">Ravibacter arvi</name>
    <dbReference type="NCBI Taxonomy" id="2051041"/>
    <lineage>
        <taxon>Bacteria</taxon>
        <taxon>Pseudomonadati</taxon>
        <taxon>Bacteroidota</taxon>
        <taxon>Cytophagia</taxon>
        <taxon>Cytophagales</taxon>
        <taxon>Spirosomataceae</taxon>
        <taxon>Ravibacter</taxon>
    </lineage>
</organism>
<gene>
    <name evidence="6" type="ORF">GCM10023091_27680</name>
</gene>
<protein>
    <submittedName>
        <fullName evidence="6">TM2 domain-containing protein</fullName>
    </submittedName>
</protein>
<comment type="subcellular location">
    <subcellularLocation>
        <location evidence="1">Membrane</location>
        <topology evidence="1">Multi-pass membrane protein</topology>
    </subcellularLocation>
</comment>
<comment type="caution">
    <text evidence="6">The sequence shown here is derived from an EMBL/GenBank/DDBJ whole genome shotgun (WGS) entry which is preliminary data.</text>
</comment>
<accession>A0ABP8M3L7</accession>
<name>A0ABP8M3L7_9BACT</name>
<evidence type="ECO:0000313" key="6">
    <source>
        <dbReference type="EMBL" id="GAA4441827.1"/>
    </source>
</evidence>
<dbReference type="PANTHER" id="PTHR21016">
    <property type="entry name" value="BETA-AMYLOID BINDING PROTEIN-RELATED"/>
    <property type="match status" value="1"/>
</dbReference>
<dbReference type="Pfam" id="PF05154">
    <property type="entry name" value="TM2"/>
    <property type="match status" value="1"/>
</dbReference>
<evidence type="ECO:0000259" key="5">
    <source>
        <dbReference type="Pfam" id="PF05154"/>
    </source>
</evidence>
<evidence type="ECO:0000256" key="4">
    <source>
        <dbReference type="ARBA" id="ARBA00023136"/>
    </source>
</evidence>
<dbReference type="Proteomes" id="UP001501508">
    <property type="component" value="Unassembled WGS sequence"/>
</dbReference>
<keyword evidence="2" id="KW-0812">Transmembrane</keyword>
<evidence type="ECO:0000256" key="3">
    <source>
        <dbReference type="ARBA" id="ARBA00022989"/>
    </source>
</evidence>
<dbReference type="EMBL" id="BAABEY010000025">
    <property type="protein sequence ID" value="GAA4441827.1"/>
    <property type="molecule type" value="Genomic_DNA"/>
</dbReference>
<keyword evidence="7" id="KW-1185">Reference proteome</keyword>
<keyword evidence="3" id="KW-1133">Transmembrane helix</keyword>
<evidence type="ECO:0000313" key="7">
    <source>
        <dbReference type="Proteomes" id="UP001501508"/>
    </source>
</evidence>
<dbReference type="InterPro" id="IPR007829">
    <property type="entry name" value="TM2"/>
</dbReference>
<dbReference type="InterPro" id="IPR050932">
    <property type="entry name" value="TM2D1-3-like"/>
</dbReference>
<evidence type="ECO:0000256" key="1">
    <source>
        <dbReference type="ARBA" id="ARBA00004141"/>
    </source>
</evidence>
<sequence>MDLNKTDLFLMLKGNNFESHQLPGIKNELEVLDDERWKKLLMTDFNDPKFFQIISFLGGTFGIDRFLVGDTGLGVAKLLTCGGMGIWTIIDWFLIGGVAREKNVLKLKEILSGY</sequence>
<proteinExistence type="predicted"/>